<dbReference type="WBParaSite" id="TREG1_80440.1">
    <property type="protein sequence ID" value="TREG1_80440.1"/>
    <property type="gene ID" value="TREG1_80440"/>
</dbReference>
<dbReference type="GO" id="GO:0006508">
    <property type="term" value="P:proteolysis"/>
    <property type="evidence" value="ECO:0007669"/>
    <property type="project" value="UniProtKB-KW"/>
</dbReference>
<dbReference type="InterPro" id="IPR024079">
    <property type="entry name" value="MetalloPept_cat_dom_sf"/>
</dbReference>
<evidence type="ECO:0000256" key="5">
    <source>
        <dbReference type="ARBA" id="ARBA00022723"/>
    </source>
</evidence>
<keyword evidence="11" id="KW-1185">Reference proteome</keyword>
<accession>A0AA85KEG2</accession>
<evidence type="ECO:0000256" key="6">
    <source>
        <dbReference type="ARBA" id="ARBA00022801"/>
    </source>
</evidence>
<evidence type="ECO:0000256" key="3">
    <source>
        <dbReference type="ARBA" id="ARBA00022490"/>
    </source>
</evidence>
<organism evidence="11 12">
    <name type="scientific">Trichobilharzia regenti</name>
    <name type="common">Nasal bird schistosome</name>
    <dbReference type="NCBI Taxonomy" id="157069"/>
    <lineage>
        <taxon>Eukaryota</taxon>
        <taxon>Metazoa</taxon>
        <taxon>Spiralia</taxon>
        <taxon>Lophotrochozoa</taxon>
        <taxon>Platyhelminthes</taxon>
        <taxon>Trematoda</taxon>
        <taxon>Digenea</taxon>
        <taxon>Strigeidida</taxon>
        <taxon>Schistosomatoidea</taxon>
        <taxon>Schistosomatidae</taxon>
        <taxon>Trichobilharzia</taxon>
    </lineage>
</organism>
<keyword evidence="3" id="KW-0963">Cytoplasm</keyword>
<dbReference type="Gene3D" id="1.10.1370.10">
    <property type="entry name" value="Neurolysin, domain 3"/>
    <property type="match status" value="1"/>
</dbReference>
<dbReference type="FunFam" id="3.40.390.10:FF:000006">
    <property type="entry name" value="Thimet oligopeptidase 1"/>
    <property type="match status" value="1"/>
</dbReference>
<evidence type="ECO:0000256" key="2">
    <source>
        <dbReference type="ARBA" id="ARBA00006040"/>
    </source>
</evidence>
<dbReference type="GO" id="GO:0004222">
    <property type="term" value="F:metalloendopeptidase activity"/>
    <property type="evidence" value="ECO:0007669"/>
    <property type="project" value="InterPro"/>
</dbReference>
<dbReference type="PANTHER" id="PTHR11804">
    <property type="entry name" value="PROTEASE M3 THIMET OLIGOPEPTIDASE-RELATED"/>
    <property type="match status" value="1"/>
</dbReference>
<dbReference type="GO" id="GO:0005758">
    <property type="term" value="C:mitochondrial intermembrane space"/>
    <property type="evidence" value="ECO:0007669"/>
    <property type="project" value="TreeGrafter"/>
</dbReference>
<evidence type="ECO:0000313" key="11">
    <source>
        <dbReference type="Proteomes" id="UP000050795"/>
    </source>
</evidence>
<comment type="subcellular location">
    <subcellularLocation>
        <location evidence="1">Cytoplasm</location>
    </subcellularLocation>
</comment>
<comment type="similarity">
    <text evidence="2 9">Belongs to the peptidase M3 family.</text>
</comment>
<sequence length="680" mass="77913">MSVVAGCRLRWPSTAEEIVSRTSALIKYARSMYDKVAASESTSFESVVLPMSLFEAVYSTERNALDFPQHTHPSLQMRDASCDATRKLSDVEVELEMRKDVFEKFVSVQTKMDSSFSDEYRRYVNRKVQLGRRNGLHLDDNARKVIESLSKEESQLSIDFNRNLNEENTFLEFTDEELTGCPADFIEGLKKLPSGKRELTLKYPHFFPTMEKATNPETRKKLENAFNSRCIKENTPILKRLMELRNERATILGFPTHSDFMLDLRMAKTAANVDKFLNNVGSKLENARQKERQRMLELKKEECERLGYPFNNRIDPWDTRYYMNMVKEKDYSVDVEVLKKYFPLTTIKSGILRLYQHLLGLKFERVNNPEVWHEEVEMYSVKDSETDNLLGYFYLDLHPREGKYGHAAVFDLQPGCCRPVDSPNSTAEGEGGGQLPFERQVAIAAMVANFTAPDKKTGEGYLLHDEVETFFHEFGHLMHHICSYTETALFSGTSVETDFVECPSQMLENWVWNADGLKALLGTDGDPMPKDLLTNLINSRIANAGLFYSRQILLASFDQAIHTTKWKDDPLTTFIGLSKKWLDIEPTPGTFMPASFGHLAGGYDARYYGYMWSEVFSADMFESRFRCAADGGCLSRSVGKDYREKILRPGGSKDAVDMLKDFLGREPNDRAFFRLLNINV</sequence>
<dbReference type="GO" id="GO:0006518">
    <property type="term" value="P:peptide metabolic process"/>
    <property type="evidence" value="ECO:0007669"/>
    <property type="project" value="TreeGrafter"/>
</dbReference>
<keyword evidence="6 9" id="KW-0378">Hydrolase</keyword>
<dbReference type="AlphaFoldDB" id="A0AA85KEG2"/>
<keyword evidence="4 9" id="KW-0645">Protease</keyword>
<dbReference type="Pfam" id="PF01432">
    <property type="entry name" value="Peptidase_M3"/>
    <property type="match status" value="1"/>
</dbReference>
<evidence type="ECO:0000256" key="4">
    <source>
        <dbReference type="ARBA" id="ARBA00022670"/>
    </source>
</evidence>
<keyword evidence="7 9" id="KW-0862">Zinc</keyword>
<name>A0AA85KEG2_TRIRE</name>
<keyword evidence="8 9" id="KW-0482">Metalloprotease</keyword>
<reference evidence="11" key="1">
    <citation type="submission" date="2022-06" db="EMBL/GenBank/DDBJ databases">
        <authorList>
            <person name="Berger JAMES D."/>
            <person name="Berger JAMES D."/>
        </authorList>
    </citation>
    <scope>NUCLEOTIDE SEQUENCE [LARGE SCALE GENOMIC DNA]</scope>
</reference>
<dbReference type="InterPro" id="IPR001567">
    <property type="entry name" value="Pept_M3A_M3B_dom"/>
</dbReference>
<dbReference type="Proteomes" id="UP000050795">
    <property type="component" value="Unassembled WGS sequence"/>
</dbReference>
<comment type="cofactor">
    <cofactor evidence="9">
        <name>Zn(2+)</name>
        <dbReference type="ChEBI" id="CHEBI:29105"/>
    </cofactor>
    <text evidence="9">Binds 1 zinc ion.</text>
</comment>
<evidence type="ECO:0000256" key="1">
    <source>
        <dbReference type="ARBA" id="ARBA00004496"/>
    </source>
</evidence>
<proteinExistence type="inferred from homology"/>
<dbReference type="FunFam" id="1.20.1050.40:FF:000001">
    <property type="entry name" value="Thimet oligopeptidase 1"/>
    <property type="match status" value="1"/>
</dbReference>
<dbReference type="Gene3D" id="3.40.390.10">
    <property type="entry name" value="Collagenase (Catalytic Domain)"/>
    <property type="match status" value="1"/>
</dbReference>
<evidence type="ECO:0000256" key="8">
    <source>
        <dbReference type="ARBA" id="ARBA00023049"/>
    </source>
</evidence>
<dbReference type="InterPro" id="IPR024077">
    <property type="entry name" value="Neurolysin/TOP_dom2"/>
</dbReference>
<dbReference type="InterPro" id="IPR045090">
    <property type="entry name" value="Pept_M3A_M3B"/>
</dbReference>
<protein>
    <recommendedName>
        <fullName evidence="10">Peptidase M3A/M3B catalytic domain-containing protein</fullName>
    </recommendedName>
</protein>
<dbReference type="CDD" id="cd06455">
    <property type="entry name" value="M3A_TOP"/>
    <property type="match status" value="1"/>
</dbReference>
<dbReference type="SUPFAM" id="SSF55486">
    <property type="entry name" value="Metalloproteases ('zincins'), catalytic domain"/>
    <property type="match status" value="1"/>
</dbReference>
<dbReference type="GO" id="GO:0046872">
    <property type="term" value="F:metal ion binding"/>
    <property type="evidence" value="ECO:0007669"/>
    <property type="project" value="UniProtKB-UniRule"/>
</dbReference>
<dbReference type="InterPro" id="IPR024080">
    <property type="entry name" value="Neurolysin/TOP_N"/>
</dbReference>
<evidence type="ECO:0000259" key="10">
    <source>
        <dbReference type="Pfam" id="PF01432"/>
    </source>
</evidence>
<dbReference type="PANTHER" id="PTHR11804:SF84">
    <property type="entry name" value="SACCHAROLYSIN"/>
    <property type="match status" value="1"/>
</dbReference>
<evidence type="ECO:0000256" key="9">
    <source>
        <dbReference type="RuleBase" id="RU003435"/>
    </source>
</evidence>
<evidence type="ECO:0000313" key="12">
    <source>
        <dbReference type="WBParaSite" id="TREG1_80440.1"/>
    </source>
</evidence>
<keyword evidence="5 9" id="KW-0479">Metal-binding</keyword>
<dbReference type="Gene3D" id="1.20.1050.40">
    <property type="entry name" value="Endopeptidase. Chain P, domain 1"/>
    <property type="match status" value="1"/>
</dbReference>
<feature type="domain" description="Peptidase M3A/M3B catalytic" evidence="10">
    <location>
        <begin position="210"/>
        <end position="674"/>
    </location>
</feature>
<reference evidence="12" key="2">
    <citation type="submission" date="2023-11" db="UniProtKB">
        <authorList>
            <consortium name="WormBaseParasite"/>
        </authorList>
    </citation>
    <scope>IDENTIFICATION</scope>
</reference>
<evidence type="ECO:0000256" key="7">
    <source>
        <dbReference type="ARBA" id="ARBA00022833"/>
    </source>
</evidence>